<dbReference type="EMBL" id="BTSY01000006">
    <property type="protein sequence ID" value="GMT33078.1"/>
    <property type="molecule type" value="Genomic_DNA"/>
</dbReference>
<dbReference type="Gene3D" id="1.25.40.820">
    <property type="match status" value="1"/>
</dbReference>
<dbReference type="Pfam" id="PF04181">
    <property type="entry name" value="RPAP2_Rtr1"/>
    <property type="match status" value="1"/>
</dbReference>
<evidence type="ECO:0000256" key="5">
    <source>
        <dbReference type="ARBA" id="ARBA00022801"/>
    </source>
</evidence>
<protein>
    <recommendedName>
        <fullName evidence="12">RNA polymerase II subunit B1 CTD phosphatase RPAP2 homolog</fullName>
        <ecNumber evidence="12">3.1.3.16</ecNumber>
    </recommendedName>
</protein>
<feature type="compositionally biased region" description="Basic and acidic residues" evidence="13">
    <location>
        <begin position="283"/>
        <end position="299"/>
    </location>
</feature>
<evidence type="ECO:0000313" key="16">
    <source>
        <dbReference type="Proteomes" id="UP001432322"/>
    </source>
</evidence>
<dbReference type="EC" id="3.1.3.16" evidence="12"/>
<feature type="region of interest" description="Disordered" evidence="13">
    <location>
        <begin position="187"/>
        <end position="314"/>
    </location>
</feature>
<feature type="compositionally biased region" description="Basic and acidic residues" evidence="13">
    <location>
        <begin position="229"/>
        <end position="260"/>
    </location>
</feature>
<dbReference type="GO" id="GO:0005737">
    <property type="term" value="C:cytoplasm"/>
    <property type="evidence" value="ECO:0007669"/>
    <property type="project" value="TreeGrafter"/>
</dbReference>
<dbReference type="GO" id="GO:0043175">
    <property type="term" value="F:RNA polymerase core enzyme binding"/>
    <property type="evidence" value="ECO:0007669"/>
    <property type="project" value="UniProtKB-UniRule"/>
</dbReference>
<dbReference type="PANTHER" id="PTHR14732:SF0">
    <property type="entry name" value="RNA POLYMERASE II SUBUNIT B1 CTD PHOSPHATASE RPAP2-RELATED"/>
    <property type="match status" value="1"/>
</dbReference>
<dbReference type="GO" id="GO:0005634">
    <property type="term" value="C:nucleus"/>
    <property type="evidence" value="ECO:0007669"/>
    <property type="project" value="UniProtKB-SubCell"/>
</dbReference>
<evidence type="ECO:0000256" key="3">
    <source>
        <dbReference type="ARBA" id="ARBA00022723"/>
    </source>
</evidence>
<feature type="compositionally biased region" description="Low complexity" evidence="13">
    <location>
        <begin position="146"/>
        <end position="155"/>
    </location>
</feature>
<evidence type="ECO:0000256" key="6">
    <source>
        <dbReference type="ARBA" id="ARBA00022833"/>
    </source>
</evidence>
<keyword evidence="4 12" id="KW-0863">Zinc-finger</keyword>
<feature type="non-terminal residue" evidence="15">
    <location>
        <position position="512"/>
    </location>
</feature>
<dbReference type="AlphaFoldDB" id="A0AAV5WNW3"/>
<proteinExistence type="inferred from homology"/>
<evidence type="ECO:0000256" key="13">
    <source>
        <dbReference type="SAM" id="MobiDB-lite"/>
    </source>
</evidence>
<comment type="subcellular location">
    <subcellularLocation>
        <location evidence="1 12">Nucleus</location>
    </subcellularLocation>
</comment>
<evidence type="ECO:0000256" key="7">
    <source>
        <dbReference type="ARBA" id="ARBA00022912"/>
    </source>
</evidence>
<evidence type="ECO:0000256" key="12">
    <source>
        <dbReference type="RuleBase" id="RU367080"/>
    </source>
</evidence>
<dbReference type="InterPro" id="IPR007308">
    <property type="entry name" value="Rtr1/RPAP2_dom"/>
</dbReference>
<comment type="catalytic activity">
    <reaction evidence="10 12">
        <text>O-phospho-L-threonyl-[protein] + H2O = L-threonyl-[protein] + phosphate</text>
        <dbReference type="Rhea" id="RHEA:47004"/>
        <dbReference type="Rhea" id="RHEA-COMP:11060"/>
        <dbReference type="Rhea" id="RHEA-COMP:11605"/>
        <dbReference type="ChEBI" id="CHEBI:15377"/>
        <dbReference type="ChEBI" id="CHEBI:30013"/>
        <dbReference type="ChEBI" id="CHEBI:43474"/>
        <dbReference type="ChEBI" id="CHEBI:61977"/>
        <dbReference type="EC" id="3.1.3.16"/>
    </reaction>
</comment>
<comment type="catalytic activity">
    <reaction evidence="9 12">
        <text>O-phospho-L-seryl-[protein] + H2O = L-seryl-[protein] + phosphate</text>
        <dbReference type="Rhea" id="RHEA:20629"/>
        <dbReference type="Rhea" id="RHEA-COMP:9863"/>
        <dbReference type="Rhea" id="RHEA-COMP:11604"/>
        <dbReference type="ChEBI" id="CHEBI:15377"/>
        <dbReference type="ChEBI" id="CHEBI:29999"/>
        <dbReference type="ChEBI" id="CHEBI:43474"/>
        <dbReference type="ChEBI" id="CHEBI:83421"/>
        <dbReference type="EC" id="3.1.3.16"/>
    </reaction>
</comment>
<sequence length="512" mass="59259">MNDLQRKMVAAAEEMVMKGKEKDVEAKEKGYRKRVFEAIMALSDAVDEKIMMKHLPYLDRSSWSEVAEERFLAQLCALPSCGAEVKREKKAKGDPMYKIDRIEGKIYESGHADRLGFCTRECYDRFESLREQLPQEPLWVTGQATVSSPSVSSSRSSRRSMDGEERRVEIVKDSLLVSRLDNLFIAERDGNSSEEEREEGKEERGEGMVQDSEFLSSIHRYCTVSSGGMKKEGKKEEEKMEVDEKKEEKKDKRSEEEKLKNRQSAPKRKAMLTEAKPLTSEQLRQEERMQEQAKREKPSEPVAQEPSNGMTAEELEELPEETIPFTKYWEIPAQLFVDWLNRRTTEVVRMGGRRPVNEVDRLLKRFYAGDKAEALENQQEEVRLPMVDGCDVRKRRIDIMLTSIKPTFSSLESHLNVRSTRLEDVHSIVASLSLDSHSITGWSKREIRVITLGLWRIVCMLSDELENDFFPNGVLSNEMRSLLELWQLEENVYCRLVKMIEGRVAMFETTEK</sequence>
<feature type="domain" description="RTR1-type" evidence="14">
    <location>
        <begin position="53"/>
        <end position="142"/>
    </location>
</feature>
<keyword evidence="6 12" id="KW-0862">Zinc</keyword>
<comment type="similarity">
    <text evidence="2 11 12">Belongs to the RPAP2 family.</text>
</comment>
<dbReference type="Proteomes" id="UP001432322">
    <property type="component" value="Unassembled WGS sequence"/>
</dbReference>
<evidence type="ECO:0000256" key="2">
    <source>
        <dbReference type="ARBA" id="ARBA00005676"/>
    </source>
</evidence>
<evidence type="ECO:0000256" key="8">
    <source>
        <dbReference type="ARBA" id="ARBA00023242"/>
    </source>
</evidence>
<dbReference type="GO" id="GO:0008270">
    <property type="term" value="F:zinc ion binding"/>
    <property type="evidence" value="ECO:0007669"/>
    <property type="project" value="UniProtKB-KW"/>
</dbReference>
<evidence type="ECO:0000313" key="15">
    <source>
        <dbReference type="EMBL" id="GMT33078.1"/>
    </source>
</evidence>
<evidence type="ECO:0000256" key="11">
    <source>
        <dbReference type="PROSITE-ProRule" id="PRU00812"/>
    </source>
</evidence>
<dbReference type="PANTHER" id="PTHR14732">
    <property type="entry name" value="RNA POLYMERASE II SUBUNIT B1 CTD PHOSPHATASE RPAP2-RELATED"/>
    <property type="match status" value="1"/>
</dbReference>
<keyword evidence="8 12" id="KW-0539">Nucleus</keyword>
<evidence type="ECO:0000256" key="9">
    <source>
        <dbReference type="ARBA" id="ARBA00047761"/>
    </source>
</evidence>
<organism evidence="15 16">
    <name type="scientific">Pristionchus fissidentatus</name>
    <dbReference type="NCBI Taxonomy" id="1538716"/>
    <lineage>
        <taxon>Eukaryota</taxon>
        <taxon>Metazoa</taxon>
        <taxon>Ecdysozoa</taxon>
        <taxon>Nematoda</taxon>
        <taxon>Chromadorea</taxon>
        <taxon>Rhabditida</taxon>
        <taxon>Rhabditina</taxon>
        <taxon>Diplogasteromorpha</taxon>
        <taxon>Diplogasteroidea</taxon>
        <taxon>Neodiplogasteridae</taxon>
        <taxon>Pristionchus</taxon>
    </lineage>
</organism>
<dbReference type="GO" id="GO:0008420">
    <property type="term" value="F:RNA polymerase II CTD heptapeptide repeat phosphatase activity"/>
    <property type="evidence" value="ECO:0007669"/>
    <property type="project" value="UniProtKB-UniRule"/>
</dbReference>
<reference evidence="15" key="1">
    <citation type="submission" date="2023-10" db="EMBL/GenBank/DDBJ databases">
        <title>Genome assembly of Pristionchus species.</title>
        <authorList>
            <person name="Yoshida K."/>
            <person name="Sommer R.J."/>
        </authorList>
    </citation>
    <scope>NUCLEOTIDE SEQUENCE</scope>
    <source>
        <strain evidence="15">RS5133</strain>
    </source>
</reference>
<evidence type="ECO:0000259" key="14">
    <source>
        <dbReference type="PROSITE" id="PS51479"/>
    </source>
</evidence>
<keyword evidence="7 12" id="KW-0904">Protein phosphatase</keyword>
<dbReference type="InterPro" id="IPR039693">
    <property type="entry name" value="Rtr1/RPAP2"/>
</dbReference>
<evidence type="ECO:0000256" key="10">
    <source>
        <dbReference type="ARBA" id="ARBA00048336"/>
    </source>
</evidence>
<dbReference type="InterPro" id="IPR038534">
    <property type="entry name" value="Rtr1/RPAP2_sf"/>
</dbReference>
<evidence type="ECO:0000256" key="4">
    <source>
        <dbReference type="ARBA" id="ARBA00022771"/>
    </source>
</evidence>
<keyword evidence="16" id="KW-1185">Reference proteome</keyword>
<comment type="function">
    <text evidence="12">Putative RNA polymerase II subunit B1 C-terminal domain (CTD) phosphatase involved in RNA polymerase II transcription regulation.</text>
</comment>
<evidence type="ECO:0000256" key="1">
    <source>
        <dbReference type="ARBA" id="ARBA00004123"/>
    </source>
</evidence>
<feature type="region of interest" description="Disordered" evidence="13">
    <location>
        <begin position="141"/>
        <end position="165"/>
    </location>
</feature>
<name>A0AAV5WNW3_9BILA</name>
<gene>
    <name evidence="15" type="ORF">PFISCL1PPCAC_24375</name>
</gene>
<dbReference type="PROSITE" id="PS51479">
    <property type="entry name" value="ZF_RTR1"/>
    <property type="match status" value="1"/>
</dbReference>
<keyword evidence="3 12" id="KW-0479">Metal-binding</keyword>
<comment type="caution">
    <text evidence="15">The sequence shown here is derived from an EMBL/GenBank/DDBJ whole genome shotgun (WGS) entry which is preliminary data.</text>
</comment>
<keyword evidence="5 12" id="KW-0378">Hydrolase</keyword>
<accession>A0AAV5WNW3</accession>